<evidence type="ECO:0000313" key="3">
    <source>
        <dbReference type="Proteomes" id="UP000295781"/>
    </source>
</evidence>
<evidence type="ECO:0000256" key="1">
    <source>
        <dbReference type="SAM" id="MobiDB-lite"/>
    </source>
</evidence>
<dbReference type="OrthoDB" id="9975998at2"/>
<feature type="compositionally biased region" description="Low complexity" evidence="1">
    <location>
        <begin position="82"/>
        <end position="122"/>
    </location>
</feature>
<dbReference type="EMBL" id="CP012670">
    <property type="protein sequence ID" value="AUX24162.1"/>
    <property type="molecule type" value="Genomic_DNA"/>
</dbReference>
<protein>
    <submittedName>
        <fullName evidence="2">Uncharacterized protein</fullName>
    </submittedName>
</protein>
<dbReference type="AlphaFoldDB" id="A0A4V0NDX2"/>
<feature type="region of interest" description="Disordered" evidence="1">
    <location>
        <begin position="58"/>
        <end position="131"/>
    </location>
</feature>
<feature type="compositionally biased region" description="Pro residues" evidence="1">
    <location>
        <begin position="1"/>
        <end position="11"/>
    </location>
</feature>
<evidence type="ECO:0000313" key="2">
    <source>
        <dbReference type="EMBL" id="AUX24162.1"/>
    </source>
</evidence>
<organism evidence="2 3">
    <name type="scientific">Sorangium cellulosum</name>
    <name type="common">Polyangium cellulosum</name>
    <dbReference type="NCBI Taxonomy" id="56"/>
    <lineage>
        <taxon>Bacteria</taxon>
        <taxon>Pseudomonadati</taxon>
        <taxon>Myxococcota</taxon>
        <taxon>Polyangia</taxon>
        <taxon>Polyangiales</taxon>
        <taxon>Polyangiaceae</taxon>
        <taxon>Sorangium</taxon>
    </lineage>
</organism>
<feature type="region of interest" description="Disordered" evidence="1">
    <location>
        <begin position="1"/>
        <end position="22"/>
    </location>
</feature>
<dbReference type="RefSeq" id="WP_129349852.1">
    <property type="nucleotide sequence ID" value="NZ_CP012670.1"/>
</dbReference>
<accession>A0A4V0NDX2</accession>
<proteinExistence type="predicted"/>
<sequence length="131" mass="13362">MSSPRPAPDSDPAPDPEDPIPEARVAHAVAPYADLLPSEDLEALQSLTRRFLATHPIAAPLVDRLRPRTPPASSGEVDRRAPAALAEAAQRLTAKAASAAEGPTASAAAGPTASAAAGPRRGPTGRRGPTR</sequence>
<gene>
    <name evidence="2" type="ORF">SOCEGT47_046990</name>
</gene>
<name>A0A4V0NDX2_SORCE</name>
<reference evidence="2 3" key="1">
    <citation type="submission" date="2015-09" db="EMBL/GenBank/DDBJ databases">
        <title>Sorangium comparison.</title>
        <authorList>
            <person name="Zaburannyi N."/>
            <person name="Bunk B."/>
            <person name="Overmann J."/>
            <person name="Mueller R."/>
        </authorList>
    </citation>
    <scope>NUCLEOTIDE SEQUENCE [LARGE SCALE GENOMIC DNA]</scope>
    <source>
        <strain evidence="2 3">So ceGT47</strain>
    </source>
</reference>
<dbReference type="Proteomes" id="UP000295781">
    <property type="component" value="Chromosome"/>
</dbReference>